<dbReference type="Gene3D" id="3.10.20.90">
    <property type="entry name" value="Phosphatidylinositol 3-kinase Catalytic Subunit, Chain A, domain 1"/>
    <property type="match status" value="1"/>
</dbReference>
<evidence type="ECO:0000256" key="4">
    <source>
        <dbReference type="ARBA" id="ARBA00023242"/>
    </source>
</evidence>
<dbReference type="OrthoDB" id="1747617at2759"/>
<dbReference type="GO" id="GO:0003700">
    <property type="term" value="F:DNA-binding transcription factor activity"/>
    <property type="evidence" value="ECO:0007669"/>
    <property type="project" value="InterPro"/>
</dbReference>
<dbReference type="Pfam" id="PF02042">
    <property type="entry name" value="RWP-RK"/>
    <property type="match status" value="1"/>
</dbReference>
<dbReference type="AlphaFoldDB" id="A0A5N6NWD1"/>
<dbReference type="InterPro" id="IPR003035">
    <property type="entry name" value="RWP-RK_dom"/>
</dbReference>
<evidence type="ECO:0000256" key="2">
    <source>
        <dbReference type="ARBA" id="ARBA00023125"/>
    </source>
</evidence>
<keyword evidence="4" id="KW-0539">Nucleus</keyword>
<evidence type="ECO:0008006" key="9">
    <source>
        <dbReference type="Google" id="ProtNLM"/>
    </source>
</evidence>
<dbReference type="PROSITE" id="PS51745">
    <property type="entry name" value="PB1"/>
    <property type="match status" value="1"/>
</dbReference>
<keyword evidence="3" id="KW-0804">Transcription</keyword>
<evidence type="ECO:0000256" key="3">
    <source>
        <dbReference type="ARBA" id="ARBA00023163"/>
    </source>
</evidence>
<evidence type="ECO:0000259" key="5">
    <source>
        <dbReference type="PROSITE" id="PS51519"/>
    </source>
</evidence>
<dbReference type="EMBL" id="SZYD01000008">
    <property type="protein sequence ID" value="KAD5507418.1"/>
    <property type="molecule type" value="Genomic_DNA"/>
</dbReference>
<dbReference type="Pfam" id="PF00564">
    <property type="entry name" value="PB1"/>
    <property type="match status" value="1"/>
</dbReference>
<proteinExistence type="predicted"/>
<organism evidence="7 8">
    <name type="scientific">Mikania micrantha</name>
    <name type="common">bitter vine</name>
    <dbReference type="NCBI Taxonomy" id="192012"/>
    <lineage>
        <taxon>Eukaryota</taxon>
        <taxon>Viridiplantae</taxon>
        <taxon>Streptophyta</taxon>
        <taxon>Embryophyta</taxon>
        <taxon>Tracheophyta</taxon>
        <taxon>Spermatophyta</taxon>
        <taxon>Magnoliopsida</taxon>
        <taxon>eudicotyledons</taxon>
        <taxon>Gunneridae</taxon>
        <taxon>Pentapetalae</taxon>
        <taxon>asterids</taxon>
        <taxon>campanulids</taxon>
        <taxon>Asterales</taxon>
        <taxon>Asteraceae</taxon>
        <taxon>Asteroideae</taxon>
        <taxon>Heliantheae alliance</taxon>
        <taxon>Eupatorieae</taxon>
        <taxon>Mikania</taxon>
    </lineage>
</organism>
<evidence type="ECO:0000259" key="6">
    <source>
        <dbReference type="PROSITE" id="PS51745"/>
    </source>
</evidence>
<sequence>MDNQLLDVICVTNPTQKPKANHKTAKIYLTREVIEKQFGKTMNEVALKLNVSLSTLKRKCKVLSILGWPGPNLLKRKTNDSCPIQNSTNEANETTQDPVPVNINKHTVFLKAEYTDDMIKFNLRLSQATFSTIEKTISVKFKLSVGTFKLKYHDEDGDWILITSDEEMNGCIHSLIKTNRILVRLRVLPSL</sequence>
<reference evidence="7 8" key="1">
    <citation type="submission" date="2019-05" db="EMBL/GenBank/DDBJ databases">
        <title>Mikania micrantha, genome provides insights into the molecular mechanism of rapid growth.</title>
        <authorList>
            <person name="Liu B."/>
        </authorList>
    </citation>
    <scope>NUCLEOTIDE SEQUENCE [LARGE SCALE GENOMIC DNA]</scope>
    <source>
        <strain evidence="7">NLD-2019</strain>
        <tissue evidence="7">Leaf</tissue>
    </source>
</reference>
<evidence type="ECO:0000256" key="1">
    <source>
        <dbReference type="ARBA" id="ARBA00023015"/>
    </source>
</evidence>
<gene>
    <name evidence="7" type="ORF">E3N88_15121</name>
</gene>
<protein>
    <recommendedName>
        <fullName evidence="9">PB1 domain-containing protein</fullName>
    </recommendedName>
</protein>
<dbReference type="SUPFAM" id="SSF54277">
    <property type="entry name" value="CAD &amp; PB1 domains"/>
    <property type="match status" value="1"/>
</dbReference>
<dbReference type="InterPro" id="IPR053793">
    <property type="entry name" value="PB1-like"/>
</dbReference>
<dbReference type="SMART" id="SM00666">
    <property type="entry name" value="PB1"/>
    <property type="match status" value="1"/>
</dbReference>
<keyword evidence="8" id="KW-1185">Reference proteome</keyword>
<dbReference type="InterPro" id="IPR000270">
    <property type="entry name" value="PB1_dom"/>
</dbReference>
<keyword evidence="2" id="KW-0238">DNA-binding</keyword>
<dbReference type="PROSITE" id="PS51519">
    <property type="entry name" value="RWP_RK"/>
    <property type="match status" value="1"/>
</dbReference>
<dbReference type="PANTHER" id="PTHR32002">
    <property type="entry name" value="PROTEIN NLP8"/>
    <property type="match status" value="1"/>
</dbReference>
<dbReference type="CDD" id="cd05992">
    <property type="entry name" value="PB1"/>
    <property type="match status" value="1"/>
</dbReference>
<evidence type="ECO:0000313" key="8">
    <source>
        <dbReference type="Proteomes" id="UP000326396"/>
    </source>
</evidence>
<keyword evidence="1" id="KW-0805">Transcription regulation</keyword>
<feature type="domain" description="RWP-RK" evidence="5">
    <location>
        <begin position="12"/>
        <end position="101"/>
    </location>
</feature>
<accession>A0A5N6NWD1</accession>
<dbReference type="PANTHER" id="PTHR32002:SF49">
    <property type="entry name" value="BILE ACID:SODIUM SYMPORTER_ARSENICAL RESISTANCE PROTEIN ACR3-RELATED"/>
    <property type="match status" value="1"/>
</dbReference>
<dbReference type="Proteomes" id="UP000326396">
    <property type="component" value="Linkage Group LG16"/>
</dbReference>
<name>A0A5N6NWD1_9ASTR</name>
<dbReference type="InterPro" id="IPR045012">
    <property type="entry name" value="NLP"/>
</dbReference>
<feature type="domain" description="PB1" evidence="6">
    <location>
        <begin position="107"/>
        <end position="186"/>
    </location>
</feature>
<evidence type="ECO:0000313" key="7">
    <source>
        <dbReference type="EMBL" id="KAD5507418.1"/>
    </source>
</evidence>
<dbReference type="GO" id="GO:0003677">
    <property type="term" value="F:DNA binding"/>
    <property type="evidence" value="ECO:0007669"/>
    <property type="project" value="UniProtKB-KW"/>
</dbReference>
<comment type="caution">
    <text evidence="7">The sequence shown here is derived from an EMBL/GenBank/DDBJ whole genome shotgun (WGS) entry which is preliminary data.</text>
</comment>